<evidence type="ECO:0000313" key="5">
    <source>
        <dbReference type="Proteomes" id="UP000319783"/>
    </source>
</evidence>
<dbReference type="InterPro" id="IPR036660">
    <property type="entry name" value="Fe-S_hydroAse_TtdB_cat_sf"/>
</dbReference>
<gene>
    <name evidence="4" type="ORF">JETT_0727</name>
</gene>
<dbReference type="PANTHER" id="PTHR43351:SF2">
    <property type="entry name" value="L(+)-TARTRATE DEHYDRATASE SUBUNIT BETA-RELATED"/>
    <property type="match status" value="1"/>
</dbReference>
<dbReference type="EMBL" id="SULG01000010">
    <property type="protein sequence ID" value="TLD42939.1"/>
    <property type="molecule type" value="Genomic_DNA"/>
</dbReference>
<organism evidence="4 5">
    <name type="scientific">Candidatus Jettenia ecosi</name>
    <dbReference type="NCBI Taxonomy" id="2494326"/>
    <lineage>
        <taxon>Bacteria</taxon>
        <taxon>Pseudomonadati</taxon>
        <taxon>Planctomycetota</taxon>
        <taxon>Candidatus Brocadiia</taxon>
        <taxon>Candidatus Brocadiales</taxon>
        <taxon>Candidatus Brocadiaceae</taxon>
        <taxon>Candidatus Jettenia</taxon>
    </lineage>
</organism>
<dbReference type="Gene3D" id="3.20.130.10">
    <property type="entry name" value="Fe-S hydro-lyase, tartrate dehydratase beta-type, catalytic domain"/>
    <property type="match status" value="1"/>
</dbReference>
<evidence type="ECO:0000313" key="4">
    <source>
        <dbReference type="EMBL" id="TLD42939.1"/>
    </source>
</evidence>
<proteinExistence type="inferred from homology"/>
<dbReference type="SUPFAM" id="SSF117457">
    <property type="entry name" value="FumA C-terminal domain-like"/>
    <property type="match status" value="1"/>
</dbReference>
<evidence type="ECO:0000256" key="1">
    <source>
        <dbReference type="ARBA" id="ARBA00008876"/>
    </source>
</evidence>
<dbReference type="Proteomes" id="UP000319783">
    <property type="component" value="Unassembled WGS sequence"/>
</dbReference>
<accession>A0A533QED5</accession>
<sequence>MSGILYLKTSMIENDIPRLRIGNKVMISGVIYTARDAAHKRLVELIDQGKELPFDARNQIIYYVGPSPARPGNPIGSCGPTTSYRMDVYTPQLLSKGLKAHRER</sequence>
<protein>
    <submittedName>
        <fullName evidence="4">Fumarate hydratase class I, aerobic</fullName>
    </submittedName>
</protein>
<name>A0A533QED5_9BACT</name>
<comment type="caution">
    <text evidence="4">The sequence shown here is derived from an EMBL/GenBank/DDBJ whole genome shotgun (WGS) entry which is preliminary data.</text>
</comment>
<comment type="similarity">
    <text evidence="1">Belongs to the class-I fumarase family.</text>
</comment>
<evidence type="ECO:0000259" key="3">
    <source>
        <dbReference type="Pfam" id="PF05683"/>
    </source>
</evidence>
<feature type="domain" description="Fe-S hydro-lyase tartrate dehydratase beta-type catalytic" evidence="3">
    <location>
        <begin position="7"/>
        <end position="97"/>
    </location>
</feature>
<dbReference type="Pfam" id="PF05683">
    <property type="entry name" value="Fumerase_C"/>
    <property type="match status" value="1"/>
</dbReference>
<evidence type="ECO:0000256" key="2">
    <source>
        <dbReference type="ARBA" id="ARBA00023239"/>
    </source>
</evidence>
<dbReference type="InterPro" id="IPR004647">
    <property type="entry name" value="Fe-S_hydro-lyase_TtdB-typ_cat"/>
</dbReference>
<dbReference type="PANTHER" id="PTHR43351">
    <property type="entry name" value="L(+)-TARTRATE DEHYDRATASE SUBUNIT BETA"/>
    <property type="match status" value="1"/>
</dbReference>
<dbReference type="AlphaFoldDB" id="A0A533QED5"/>
<keyword evidence="2" id="KW-0456">Lyase</keyword>
<reference evidence="4 5" key="1">
    <citation type="submission" date="2019-04" db="EMBL/GenBank/DDBJ databases">
        <title>Genome of a novel bacterium Candidatus Jettenia ecosi reconstructed from metagenome of an anammox bioreactor.</title>
        <authorList>
            <person name="Mardanov A.V."/>
            <person name="Beletsky A.V."/>
            <person name="Ravin N.V."/>
            <person name="Botchkova E.A."/>
            <person name="Litti Y.V."/>
            <person name="Nozhevnikova A.N."/>
        </authorList>
    </citation>
    <scope>NUCLEOTIDE SEQUENCE [LARGE SCALE GENOMIC DNA]</scope>
    <source>
        <strain evidence="4">J2</strain>
    </source>
</reference>
<dbReference type="GO" id="GO:0016836">
    <property type="term" value="F:hydro-lyase activity"/>
    <property type="evidence" value="ECO:0007669"/>
    <property type="project" value="InterPro"/>
</dbReference>